<dbReference type="Pfam" id="PF01520">
    <property type="entry name" value="Amidase_3"/>
    <property type="match status" value="1"/>
</dbReference>
<dbReference type="SMART" id="SM00646">
    <property type="entry name" value="Ami_3"/>
    <property type="match status" value="1"/>
</dbReference>
<sequence>MKIMGVSFKDFVLSNVLKIDIDIFDMPFEVLKALIVLKRSELVVHVKNSGYYKREFSGEINLDNLKKLEDTKKELLDRAYDETQGIIVVNNAEPVSLYFTKCCGGGTANSESILGYKVNYLRKVLCRRCSERCEEIKIDCEKMANAIGCRIKYKDQIREIIRDVSRDDTGRIRKLNLLGKEITGDKLMEILGLKSNRVYFKEDSIVLKVVGEGIGLGVCIEGACSMANENKDFKDIIEYYYTGIEFVKLDEDKIVNTLEGRKIVIDAGHGGRDFGNVNGDFIEKDINLKIALRLYELLSNKGAECILTRCIDEDITLSDRVKIINRKRPDIFISIHQNSFPQESVNGIEVYCFKDDIDAVTLSKKILDRVTEELKIKNRGIREGDYYILRESKSTGVIVECMYITGNIDSRLICEENIYKIAEAIYRAVCEYFEVIV</sequence>
<dbReference type="RefSeq" id="WP_073247954.1">
    <property type="nucleotide sequence ID" value="NZ_FQVG01000008.1"/>
</dbReference>
<reference evidence="4" key="1">
    <citation type="submission" date="2016-11" db="EMBL/GenBank/DDBJ databases">
        <authorList>
            <person name="Varghese N."/>
            <person name="Submissions S."/>
        </authorList>
    </citation>
    <scope>NUCLEOTIDE SEQUENCE [LARGE SCALE GENOMIC DNA]</scope>
    <source>
        <strain evidence="4">DSM 10124</strain>
    </source>
</reference>
<feature type="domain" description="MurNAc-LAA" evidence="2">
    <location>
        <begin position="321"/>
        <end position="430"/>
    </location>
</feature>
<dbReference type="SUPFAM" id="SSF53187">
    <property type="entry name" value="Zn-dependent exopeptidases"/>
    <property type="match status" value="1"/>
</dbReference>
<gene>
    <name evidence="3" type="ORF">SAMN02746091_00716</name>
</gene>
<evidence type="ECO:0000313" key="4">
    <source>
        <dbReference type="Proteomes" id="UP000184423"/>
    </source>
</evidence>
<dbReference type="EMBL" id="FQVG01000008">
    <property type="protein sequence ID" value="SHE58657.1"/>
    <property type="molecule type" value="Genomic_DNA"/>
</dbReference>
<dbReference type="Gene3D" id="3.40.630.40">
    <property type="entry name" value="Zn-dependent exopeptidases"/>
    <property type="match status" value="1"/>
</dbReference>
<keyword evidence="4" id="KW-1185">Reference proteome</keyword>
<proteinExistence type="predicted"/>
<dbReference type="GO" id="GO:0030288">
    <property type="term" value="C:outer membrane-bounded periplasmic space"/>
    <property type="evidence" value="ECO:0007669"/>
    <property type="project" value="TreeGrafter"/>
</dbReference>
<keyword evidence="1" id="KW-0378">Hydrolase</keyword>
<protein>
    <submittedName>
        <fullName evidence="3">SpoIID/LytB domain protein</fullName>
    </submittedName>
</protein>
<evidence type="ECO:0000256" key="1">
    <source>
        <dbReference type="ARBA" id="ARBA00022801"/>
    </source>
</evidence>
<dbReference type="Proteomes" id="UP000184423">
    <property type="component" value="Unassembled WGS sequence"/>
</dbReference>
<dbReference type="PANTHER" id="PTHR30404:SF0">
    <property type="entry name" value="N-ACETYLMURAMOYL-L-ALANINE AMIDASE AMIC"/>
    <property type="match status" value="1"/>
</dbReference>
<dbReference type="CDD" id="cd02696">
    <property type="entry name" value="MurNAc-LAA"/>
    <property type="match status" value="1"/>
</dbReference>
<name>A0A1M4UPT1_9CLOT</name>
<evidence type="ECO:0000313" key="3">
    <source>
        <dbReference type="EMBL" id="SHE58657.1"/>
    </source>
</evidence>
<dbReference type="GO" id="GO:0009253">
    <property type="term" value="P:peptidoglycan catabolic process"/>
    <property type="evidence" value="ECO:0007669"/>
    <property type="project" value="InterPro"/>
</dbReference>
<dbReference type="PANTHER" id="PTHR30404">
    <property type="entry name" value="N-ACETYLMURAMOYL-L-ALANINE AMIDASE"/>
    <property type="match status" value="1"/>
</dbReference>
<dbReference type="GO" id="GO:0008745">
    <property type="term" value="F:N-acetylmuramoyl-L-alanine amidase activity"/>
    <property type="evidence" value="ECO:0007669"/>
    <property type="project" value="InterPro"/>
</dbReference>
<evidence type="ECO:0000259" key="2">
    <source>
        <dbReference type="SMART" id="SM00646"/>
    </source>
</evidence>
<accession>A0A1M4UPT1</accession>
<dbReference type="InterPro" id="IPR050695">
    <property type="entry name" value="N-acetylmuramoyl_amidase_3"/>
</dbReference>
<organism evidence="3 4">
    <name type="scientific">Caloramator proteoclasticus DSM 10124</name>
    <dbReference type="NCBI Taxonomy" id="1121262"/>
    <lineage>
        <taxon>Bacteria</taxon>
        <taxon>Bacillati</taxon>
        <taxon>Bacillota</taxon>
        <taxon>Clostridia</taxon>
        <taxon>Eubacteriales</taxon>
        <taxon>Clostridiaceae</taxon>
        <taxon>Caloramator</taxon>
    </lineage>
</organism>
<dbReference type="AlphaFoldDB" id="A0A1M4UPT1"/>
<dbReference type="InterPro" id="IPR002508">
    <property type="entry name" value="MurNAc-LAA_cat"/>
</dbReference>